<proteinExistence type="predicted"/>
<feature type="chain" id="PRO_5031444217" description="Phospholipase B-like" evidence="1">
    <location>
        <begin position="23"/>
        <end position="262"/>
    </location>
</feature>
<feature type="signal peptide" evidence="1">
    <location>
        <begin position="1"/>
        <end position="22"/>
    </location>
</feature>
<sequence length="262" mass="28135">MRVVSIGAALVVLLLAAVATEGAVHAGARGGDDPGLPLFDEQFTATSTEYSDFFDGPSQAVSQVSVVQTFAWDLYNRRSHMTANGSLVGGYLEQLTVGIIPPNGTVTAANFWQVTQPTGTNTPTCLDELMHMGWSNFWGFGGFARYLGQQVPPSAWVNASGGADNVPLDAWVIENADNKNTIYQMYARRTTAGAGGWAPVYYGVIPHQWVGRAYHFHYQNYVPGPPDASHFAPPTMSCTNVTSSFTAAAPKRSPNVGDVRPM</sequence>
<gene>
    <name evidence="2" type="ORF">NDES1114_LOCUS7671</name>
</gene>
<organism evidence="2">
    <name type="scientific">Neobodo designis</name>
    <name type="common">Flagellated protozoan</name>
    <name type="synonym">Bodo designis</name>
    <dbReference type="NCBI Taxonomy" id="312471"/>
    <lineage>
        <taxon>Eukaryota</taxon>
        <taxon>Discoba</taxon>
        <taxon>Euglenozoa</taxon>
        <taxon>Kinetoplastea</taxon>
        <taxon>Metakinetoplastina</taxon>
        <taxon>Neobodonida</taxon>
        <taxon>Neobodo</taxon>
    </lineage>
</organism>
<evidence type="ECO:0000313" key="2">
    <source>
        <dbReference type="EMBL" id="CAD9101877.1"/>
    </source>
</evidence>
<evidence type="ECO:0000256" key="1">
    <source>
        <dbReference type="SAM" id="SignalP"/>
    </source>
</evidence>
<accession>A0A7S1LEZ7</accession>
<name>A0A7S1LEZ7_NEODS</name>
<reference evidence="2" key="1">
    <citation type="submission" date="2021-01" db="EMBL/GenBank/DDBJ databases">
        <authorList>
            <person name="Corre E."/>
            <person name="Pelletier E."/>
            <person name="Niang G."/>
            <person name="Scheremetjew M."/>
            <person name="Finn R."/>
            <person name="Kale V."/>
            <person name="Holt S."/>
            <person name="Cochrane G."/>
            <person name="Meng A."/>
            <person name="Brown T."/>
            <person name="Cohen L."/>
        </authorList>
    </citation>
    <scope>NUCLEOTIDE SEQUENCE</scope>
    <source>
        <strain evidence="2">CCAP 1951/1</strain>
    </source>
</reference>
<dbReference type="AlphaFoldDB" id="A0A7S1LEZ7"/>
<protein>
    <recommendedName>
        <fullName evidence="3">Phospholipase B-like</fullName>
    </recommendedName>
</protein>
<dbReference type="EMBL" id="HBGF01011522">
    <property type="protein sequence ID" value="CAD9101877.1"/>
    <property type="molecule type" value="Transcribed_RNA"/>
</dbReference>
<keyword evidence="1" id="KW-0732">Signal</keyword>
<evidence type="ECO:0008006" key="3">
    <source>
        <dbReference type="Google" id="ProtNLM"/>
    </source>
</evidence>